<keyword evidence="5 7" id="KW-1133">Transmembrane helix</keyword>
<sequence length="297" mass="33118">MGDQPVQQLGRMPSSTRRRDSNRVWKQGVAGLVWLLLTLYALLTLYPLLWLFISSFKSNEEFFSSPFSMPSEWRWDNFVRAWDVASMNVAFGNSLAVTVISLVSTLLIGALAAFVLSRFKFKWKPYIMGLFLLGMLIPIHSTLVPLFIMMKQMSILDTYAALVLPYTAFELPVAIFVLSAYMTSFPKELEEAALIDGAGYTGIFLRVILPLSMPALATVAVLGFLRFWNDFAFPLVFISNPLLKTLPLSLSIFADGYGTDYSLTLAALSLSVVPTIIMYLIFQEQIMKGMLAGAVKG</sequence>
<protein>
    <submittedName>
        <fullName evidence="9">Binding-protein-dependent transport systems inner membrane component</fullName>
    </submittedName>
</protein>
<comment type="subcellular location">
    <subcellularLocation>
        <location evidence="1 7">Cell membrane</location>
        <topology evidence="1 7">Multi-pass membrane protein</topology>
    </subcellularLocation>
</comment>
<evidence type="ECO:0000256" key="6">
    <source>
        <dbReference type="ARBA" id="ARBA00023136"/>
    </source>
</evidence>
<dbReference type="EMBL" id="LS992241">
    <property type="protein sequence ID" value="SYX84987.1"/>
    <property type="molecule type" value="Genomic_DNA"/>
</dbReference>
<dbReference type="CDD" id="cd06261">
    <property type="entry name" value="TM_PBP2"/>
    <property type="match status" value="1"/>
</dbReference>
<dbReference type="SUPFAM" id="SSF161098">
    <property type="entry name" value="MetI-like"/>
    <property type="match status" value="1"/>
</dbReference>
<dbReference type="Gene3D" id="1.10.3720.10">
    <property type="entry name" value="MetI-like"/>
    <property type="match status" value="1"/>
</dbReference>
<dbReference type="AlphaFoldDB" id="A0A383RD17"/>
<dbReference type="PROSITE" id="PS50928">
    <property type="entry name" value="ABC_TM1"/>
    <property type="match status" value="1"/>
</dbReference>
<dbReference type="GO" id="GO:0055085">
    <property type="term" value="P:transmembrane transport"/>
    <property type="evidence" value="ECO:0007669"/>
    <property type="project" value="InterPro"/>
</dbReference>
<gene>
    <name evidence="9" type="ORF">PBLR_13409</name>
</gene>
<keyword evidence="6 7" id="KW-0472">Membrane</keyword>
<name>A0A383RD17_PAEAL</name>
<feature type="transmembrane region" description="Helical" evidence="7">
    <location>
        <begin position="95"/>
        <end position="116"/>
    </location>
</feature>
<reference evidence="10" key="1">
    <citation type="submission" date="2018-08" db="EMBL/GenBank/DDBJ databases">
        <authorList>
            <person name="Chevrot R."/>
        </authorList>
    </citation>
    <scope>NUCLEOTIDE SEQUENCE [LARGE SCALE GENOMIC DNA]</scope>
</reference>
<dbReference type="InterPro" id="IPR035906">
    <property type="entry name" value="MetI-like_sf"/>
</dbReference>
<keyword evidence="2 7" id="KW-0813">Transport</keyword>
<feature type="transmembrane region" description="Helical" evidence="7">
    <location>
        <begin position="261"/>
        <end position="282"/>
    </location>
</feature>
<evidence type="ECO:0000313" key="9">
    <source>
        <dbReference type="EMBL" id="SYX84987.1"/>
    </source>
</evidence>
<evidence type="ECO:0000256" key="7">
    <source>
        <dbReference type="RuleBase" id="RU363032"/>
    </source>
</evidence>
<proteinExistence type="inferred from homology"/>
<evidence type="ECO:0000256" key="4">
    <source>
        <dbReference type="ARBA" id="ARBA00022692"/>
    </source>
</evidence>
<comment type="similarity">
    <text evidence="7">Belongs to the binding-protein-dependent transport system permease family.</text>
</comment>
<dbReference type="Pfam" id="PF00528">
    <property type="entry name" value="BPD_transp_1"/>
    <property type="match status" value="1"/>
</dbReference>
<evidence type="ECO:0000313" key="10">
    <source>
        <dbReference type="Proteomes" id="UP000304148"/>
    </source>
</evidence>
<keyword evidence="3" id="KW-1003">Cell membrane</keyword>
<feature type="transmembrane region" description="Helical" evidence="7">
    <location>
        <begin position="203"/>
        <end position="225"/>
    </location>
</feature>
<dbReference type="PANTHER" id="PTHR43744:SF12">
    <property type="entry name" value="ABC TRANSPORTER PERMEASE PROTEIN MG189-RELATED"/>
    <property type="match status" value="1"/>
</dbReference>
<feature type="transmembrane region" description="Helical" evidence="7">
    <location>
        <begin position="128"/>
        <end position="148"/>
    </location>
</feature>
<dbReference type="Proteomes" id="UP000304148">
    <property type="component" value="Chromosome"/>
</dbReference>
<evidence type="ECO:0000256" key="5">
    <source>
        <dbReference type="ARBA" id="ARBA00022989"/>
    </source>
</evidence>
<feature type="domain" description="ABC transmembrane type-1" evidence="8">
    <location>
        <begin position="91"/>
        <end position="282"/>
    </location>
</feature>
<dbReference type="GO" id="GO:0005886">
    <property type="term" value="C:plasma membrane"/>
    <property type="evidence" value="ECO:0007669"/>
    <property type="project" value="UniProtKB-SubCell"/>
</dbReference>
<dbReference type="RefSeq" id="WP_420029258.1">
    <property type="nucleotide sequence ID" value="NZ_LS992241.1"/>
</dbReference>
<feature type="transmembrane region" description="Helical" evidence="7">
    <location>
        <begin position="28"/>
        <end position="53"/>
    </location>
</feature>
<evidence type="ECO:0000256" key="3">
    <source>
        <dbReference type="ARBA" id="ARBA00022475"/>
    </source>
</evidence>
<dbReference type="InterPro" id="IPR000515">
    <property type="entry name" value="MetI-like"/>
</dbReference>
<evidence type="ECO:0000259" key="8">
    <source>
        <dbReference type="PROSITE" id="PS50928"/>
    </source>
</evidence>
<accession>A0A383RD17</accession>
<dbReference type="PANTHER" id="PTHR43744">
    <property type="entry name" value="ABC TRANSPORTER PERMEASE PROTEIN MG189-RELATED-RELATED"/>
    <property type="match status" value="1"/>
</dbReference>
<keyword evidence="4 7" id="KW-0812">Transmembrane</keyword>
<evidence type="ECO:0000256" key="1">
    <source>
        <dbReference type="ARBA" id="ARBA00004651"/>
    </source>
</evidence>
<evidence type="ECO:0000256" key="2">
    <source>
        <dbReference type="ARBA" id="ARBA00022448"/>
    </source>
</evidence>
<organism evidence="9 10">
    <name type="scientific">Paenibacillus alvei</name>
    <name type="common">Bacillus alvei</name>
    <dbReference type="NCBI Taxonomy" id="44250"/>
    <lineage>
        <taxon>Bacteria</taxon>
        <taxon>Bacillati</taxon>
        <taxon>Bacillota</taxon>
        <taxon>Bacilli</taxon>
        <taxon>Bacillales</taxon>
        <taxon>Paenibacillaceae</taxon>
        <taxon>Paenibacillus</taxon>
    </lineage>
</organism>
<feature type="transmembrane region" description="Helical" evidence="7">
    <location>
        <begin position="160"/>
        <end position="182"/>
    </location>
</feature>